<accession>A0A3P3U5M3</accession>
<evidence type="ECO:0000313" key="3">
    <source>
        <dbReference type="Proteomes" id="UP000267017"/>
    </source>
</evidence>
<organism evidence="2 3">
    <name type="scientific">Paenibacillus oralis</name>
    <dbReference type="NCBI Taxonomy" id="2490856"/>
    <lineage>
        <taxon>Bacteria</taxon>
        <taxon>Bacillati</taxon>
        <taxon>Bacillota</taxon>
        <taxon>Bacilli</taxon>
        <taxon>Bacillales</taxon>
        <taxon>Paenibacillaceae</taxon>
        <taxon>Paenibacillus</taxon>
    </lineage>
</organism>
<sequence>MNRVEQIRESLREVYDPELGVNIVDLGLVYDIQADDERVYIQMTLTTPGCPMHDTIVGGVLWVLKEQLGVDSPQVDLVWEPRWSPAQMSEAAKEQLGYF</sequence>
<dbReference type="InterPro" id="IPR052339">
    <property type="entry name" value="Fe-S_Maturation_MIP18"/>
</dbReference>
<comment type="caution">
    <text evidence="2">The sequence shown here is derived from an EMBL/GenBank/DDBJ whole genome shotgun (WGS) entry which is preliminary data.</text>
</comment>
<keyword evidence="3" id="KW-1185">Reference proteome</keyword>
<evidence type="ECO:0000313" key="2">
    <source>
        <dbReference type="EMBL" id="RRJ65480.1"/>
    </source>
</evidence>
<dbReference type="RefSeq" id="WP_128633287.1">
    <property type="nucleotide sequence ID" value="NZ_RRCN01000001.1"/>
</dbReference>
<dbReference type="PANTHER" id="PTHR42831">
    <property type="entry name" value="FE-S PROTEIN MATURATION AUXILIARY FACTOR YITW"/>
    <property type="match status" value="1"/>
</dbReference>
<evidence type="ECO:0000259" key="1">
    <source>
        <dbReference type="Pfam" id="PF01883"/>
    </source>
</evidence>
<dbReference type="InterPro" id="IPR002744">
    <property type="entry name" value="MIP18-like"/>
</dbReference>
<gene>
    <name evidence="2" type="ORF">EHV15_23080</name>
</gene>
<dbReference type="Gene3D" id="3.30.300.130">
    <property type="entry name" value="Fe-S cluster assembly (FSCA)"/>
    <property type="match status" value="1"/>
</dbReference>
<dbReference type="Pfam" id="PF01883">
    <property type="entry name" value="FeS_assembly_P"/>
    <property type="match status" value="1"/>
</dbReference>
<feature type="domain" description="MIP18 family-like" evidence="1">
    <location>
        <begin position="5"/>
        <end position="61"/>
    </location>
</feature>
<dbReference type="AlphaFoldDB" id="A0A3P3U5M3"/>
<dbReference type="PANTHER" id="PTHR42831:SF1">
    <property type="entry name" value="FE-S PROTEIN MATURATION AUXILIARY FACTOR YITW"/>
    <property type="match status" value="1"/>
</dbReference>
<protein>
    <submittedName>
        <fullName evidence="2">DUF59 domain-containing protein</fullName>
    </submittedName>
</protein>
<dbReference type="SUPFAM" id="SSF117916">
    <property type="entry name" value="Fe-S cluster assembly (FSCA) domain-like"/>
    <property type="match status" value="1"/>
</dbReference>
<reference evidence="2 3" key="1">
    <citation type="submission" date="2018-11" db="EMBL/GenBank/DDBJ databases">
        <title>Genome sequencing of Paenibacillus sp. KCOM 3021 (= ChDC PVNT-B20).</title>
        <authorList>
            <person name="Kook J.-K."/>
            <person name="Park S.-N."/>
            <person name="Lim Y.K."/>
        </authorList>
    </citation>
    <scope>NUCLEOTIDE SEQUENCE [LARGE SCALE GENOMIC DNA]</scope>
    <source>
        <strain evidence="2 3">KCOM 3021</strain>
    </source>
</reference>
<dbReference type="OrthoDB" id="9805360at2"/>
<name>A0A3P3U5M3_9BACL</name>
<dbReference type="EMBL" id="RRCN01000001">
    <property type="protein sequence ID" value="RRJ65480.1"/>
    <property type="molecule type" value="Genomic_DNA"/>
</dbReference>
<dbReference type="Proteomes" id="UP000267017">
    <property type="component" value="Unassembled WGS sequence"/>
</dbReference>
<proteinExistence type="predicted"/>
<dbReference type="InterPro" id="IPR034904">
    <property type="entry name" value="FSCA_dom_sf"/>
</dbReference>